<feature type="region of interest" description="Disordered" evidence="1">
    <location>
        <begin position="1"/>
        <end position="34"/>
    </location>
</feature>
<dbReference type="EMBL" id="JBBCAQ010000010">
    <property type="protein sequence ID" value="KAK7601918.1"/>
    <property type="molecule type" value="Genomic_DNA"/>
</dbReference>
<dbReference type="GO" id="GO:0004190">
    <property type="term" value="F:aspartic-type endopeptidase activity"/>
    <property type="evidence" value="ECO:0007669"/>
    <property type="project" value="InterPro"/>
</dbReference>
<feature type="compositionally biased region" description="Low complexity" evidence="1">
    <location>
        <begin position="22"/>
        <end position="34"/>
    </location>
</feature>
<accession>A0AAN9TPV3</accession>
<evidence type="ECO:0000313" key="2">
    <source>
        <dbReference type="EMBL" id="KAK7601918.1"/>
    </source>
</evidence>
<protein>
    <recommendedName>
        <fullName evidence="4">Peptidase A2 domain-containing protein</fullName>
    </recommendedName>
</protein>
<proteinExistence type="predicted"/>
<dbReference type="AlphaFoldDB" id="A0AAN9TPV3"/>
<gene>
    <name evidence="2" type="ORF">V9T40_009359</name>
</gene>
<reference evidence="2 3" key="1">
    <citation type="submission" date="2024-03" db="EMBL/GenBank/DDBJ databases">
        <title>Adaptation during the transition from Ophiocordyceps entomopathogen to insect associate is accompanied by gene loss and intensified selection.</title>
        <authorList>
            <person name="Ward C.M."/>
            <person name="Onetto C.A."/>
            <person name="Borneman A.R."/>
        </authorList>
    </citation>
    <scope>NUCLEOTIDE SEQUENCE [LARGE SCALE GENOMIC DNA]</scope>
    <source>
        <strain evidence="2">AWRI1</strain>
        <tissue evidence="2">Single Adult Female</tissue>
    </source>
</reference>
<evidence type="ECO:0008006" key="4">
    <source>
        <dbReference type="Google" id="ProtNLM"/>
    </source>
</evidence>
<name>A0AAN9TPV3_9HEMI</name>
<evidence type="ECO:0000313" key="3">
    <source>
        <dbReference type="Proteomes" id="UP001367676"/>
    </source>
</evidence>
<dbReference type="PROSITE" id="PS00141">
    <property type="entry name" value="ASP_PROTEASE"/>
    <property type="match status" value="1"/>
</dbReference>
<keyword evidence="3" id="KW-1185">Reference proteome</keyword>
<evidence type="ECO:0000256" key="1">
    <source>
        <dbReference type="SAM" id="MobiDB-lite"/>
    </source>
</evidence>
<dbReference type="InterPro" id="IPR001969">
    <property type="entry name" value="Aspartic_peptidase_AS"/>
</dbReference>
<comment type="caution">
    <text evidence="2">The sequence shown here is derived from an EMBL/GenBank/DDBJ whole genome shotgun (WGS) entry which is preliminary data.</text>
</comment>
<dbReference type="GO" id="GO:0006508">
    <property type="term" value="P:proteolysis"/>
    <property type="evidence" value="ECO:0007669"/>
    <property type="project" value="InterPro"/>
</dbReference>
<organism evidence="2 3">
    <name type="scientific">Parthenolecanium corni</name>
    <dbReference type="NCBI Taxonomy" id="536013"/>
    <lineage>
        <taxon>Eukaryota</taxon>
        <taxon>Metazoa</taxon>
        <taxon>Ecdysozoa</taxon>
        <taxon>Arthropoda</taxon>
        <taxon>Hexapoda</taxon>
        <taxon>Insecta</taxon>
        <taxon>Pterygota</taxon>
        <taxon>Neoptera</taxon>
        <taxon>Paraneoptera</taxon>
        <taxon>Hemiptera</taxon>
        <taxon>Sternorrhyncha</taxon>
        <taxon>Coccoidea</taxon>
        <taxon>Coccidae</taxon>
        <taxon>Parthenolecanium</taxon>
    </lineage>
</organism>
<dbReference type="Proteomes" id="UP001367676">
    <property type="component" value="Unassembled WGS sequence"/>
</dbReference>
<sequence length="88" mass="9928">MLAMRRQPRDSAKGKLKPRVVAAASDSSTSAPSSQRLFIKDQELDCWFLIDSGSDISLVPTKYQNHKAFQRGHYQFRLETANSKAIET</sequence>